<name>A0A817VAC1_9BILA</name>
<keyword evidence="1" id="KW-0472">Membrane</keyword>
<gene>
    <name evidence="2" type="ORF">FME351_LOCUS3659</name>
</gene>
<organism evidence="2 3">
    <name type="scientific">Rotaria socialis</name>
    <dbReference type="NCBI Taxonomy" id="392032"/>
    <lineage>
        <taxon>Eukaryota</taxon>
        <taxon>Metazoa</taxon>
        <taxon>Spiralia</taxon>
        <taxon>Gnathifera</taxon>
        <taxon>Rotifera</taxon>
        <taxon>Eurotatoria</taxon>
        <taxon>Bdelloidea</taxon>
        <taxon>Philodinida</taxon>
        <taxon>Philodinidae</taxon>
        <taxon>Rotaria</taxon>
    </lineage>
</organism>
<protein>
    <submittedName>
        <fullName evidence="2">Uncharacterized protein</fullName>
    </submittedName>
</protein>
<feature type="transmembrane region" description="Helical" evidence="1">
    <location>
        <begin position="327"/>
        <end position="348"/>
    </location>
</feature>
<keyword evidence="1" id="KW-0812">Transmembrane</keyword>
<evidence type="ECO:0000256" key="1">
    <source>
        <dbReference type="SAM" id="Phobius"/>
    </source>
</evidence>
<accession>A0A817VAC1</accession>
<reference evidence="2" key="1">
    <citation type="submission" date="2021-02" db="EMBL/GenBank/DDBJ databases">
        <authorList>
            <person name="Nowell W R."/>
        </authorList>
    </citation>
    <scope>NUCLEOTIDE SEQUENCE</scope>
</reference>
<comment type="caution">
    <text evidence="2">The sequence shown here is derived from an EMBL/GenBank/DDBJ whole genome shotgun (WGS) entry which is preliminary data.</text>
</comment>
<evidence type="ECO:0000313" key="3">
    <source>
        <dbReference type="Proteomes" id="UP000663869"/>
    </source>
</evidence>
<dbReference type="Proteomes" id="UP000663869">
    <property type="component" value="Unassembled WGS sequence"/>
</dbReference>
<dbReference type="AlphaFoldDB" id="A0A817VAC1"/>
<sequence length="351" mass="40299">MPSIGRHRSYSFSQKSIHFGRCVKRQFIRRFSSLTSQVNHSRKENVLSLLPQTYNNTFNLNKSALSESGRMLTILNHNQELPSIIHIPRAPPLPANFSEKISSETIKSTEFSRAIKNHTSSITPSGTDLSQSMLIRPSQVNESSSIIPIIKSKVYANPIAKPNLRNRRRTPLTPDVLALTKLRRPEHIKSSIAQRIEELKQASLVNSQISDEKPSMISTEKTNDLLVTCEYKNNEAERNWLQQQTQSNSSIRFLTTNNYLQLNDRVFIIRSIEFVDNKSVRFYAQEQNYEENFLTKYFKQMNIVTILIISILRLIENTLSNLSIPGIQIVLNLIYVFILITIAIILLINQK</sequence>
<evidence type="ECO:0000313" key="2">
    <source>
        <dbReference type="EMBL" id="CAF3341840.1"/>
    </source>
</evidence>
<proteinExistence type="predicted"/>
<keyword evidence="1" id="KW-1133">Transmembrane helix</keyword>
<dbReference type="EMBL" id="CAJNYU010000217">
    <property type="protein sequence ID" value="CAF3341840.1"/>
    <property type="molecule type" value="Genomic_DNA"/>
</dbReference>